<organism evidence="2 3">
    <name type="scientific">Steinernema glaseri</name>
    <dbReference type="NCBI Taxonomy" id="37863"/>
    <lineage>
        <taxon>Eukaryota</taxon>
        <taxon>Metazoa</taxon>
        <taxon>Ecdysozoa</taxon>
        <taxon>Nematoda</taxon>
        <taxon>Chromadorea</taxon>
        <taxon>Rhabditida</taxon>
        <taxon>Tylenchina</taxon>
        <taxon>Panagrolaimomorpha</taxon>
        <taxon>Strongyloidoidea</taxon>
        <taxon>Steinernematidae</taxon>
        <taxon>Steinernema</taxon>
    </lineage>
</organism>
<proteinExistence type="predicted"/>
<evidence type="ECO:0000256" key="1">
    <source>
        <dbReference type="SAM" id="SignalP"/>
    </source>
</evidence>
<reference evidence="3" key="1">
    <citation type="submission" date="2016-11" db="UniProtKB">
        <authorList>
            <consortium name="WormBaseParasite"/>
        </authorList>
    </citation>
    <scope>IDENTIFICATION</scope>
</reference>
<sequence>MHPTLLLRFTAAVFCLLLIAHIEAKPAKTKRFAPDIYNLLANYQNSRFFDDTHKRNYFDYADSYYVPSKEWNAYGWNLMNLNTAHPL</sequence>
<protein>
    <submittedName>
        <fullName evidence="3">Hemocyanin_N domain-containing protein</fullName>
    </submittedName>
</protein>
<name>A0A1I8AA54_9BILA</name>
<evidence type="ECO:0000313" key="2">
    <source>
        <dbReference type="Proteomes" id="UP000095287"/>
    </source>
</evidence>
<feature type="chain" id="PRO_5009314447" evidence="1">
    <location>
        <begin position="25"/>
        <end position="87"/>
    </location>
</feature>
<keyword evidence="2" id="KW-1185">Reference proteome</keyword>
<dbReference type="AlphaFoldDB" id="A0A1I8AA54"/>
<keyword evidence="1" id="KW-0732">Signal</keyword>
<dbReference type="Proteomes" id="UP000095287">
    <property type="component" value="Unplaced"/>
</dbReference>
<evidence type="ECO:0000313" key="3">
    <source>
        <dbReference type="WBParaSite" id="L893_g364.t1"/>
    </source>
</evidence>
<feature type="signal peptide" evidence="1">
    <location>
        <begin position="1"/>
        <end position="24"/>
    </location>
</feature>
<accession>A0A1I8AA54</accession>
<dbReference type="WBParaSite" id="L893_g364.t1">
    <property type="protein sequence ID" value="L893_g364.t1"/>
    <property type="gene ID" value="L893_g364"/>
</dbReference>